<dbReference type="AlphaFoldDB" id="A0A7X4Y945"/>
<accession>A0A7X4Y945</accession>
<keyword evidence="2" id="KW-1185">Reference proteome</keyword>
<dbReference type="Proteomes" id="UP000537825">
    <property type="component" value="Unassembled WGS sequence"/>
</dbReference>
<dbReference type="EMBL" id="JAAAPK010000003">
    <property type="protein sequence ID" value="NBC41195.1"/>
    <property type="molecule type" value="Genomic_DNA"/>
</dbReference>
<name>A0A7X4Y945_9BACT</name>
<proteinExistence type="predicted"/>
<gene>
    <name evidence="1" type="ORF">GTZ93_15290</name>
</gene>
<protein>
    <submittedName>
        <fullName evidence="1">Uncharacterized protein</fullName>
    </submittedName>
</protein>
<evidence type="ECO:0000313" key="1">
    <source>
        <dbReference type="EMBL" id="NBC41195.1"/>
    </source>
</evidence>
<reference evidence="1 2" key="1">
    <citation type="submission" date="2020-01" db="EMBL/GenBank/DDBJ databases">
        <title>The draft genome sequence of Corallococcus exiguus DSM 14696.</title>
        <authorList>
            <person name="Zhang X."/>
            <person name="Zhu H."/>
        </authorList>
    </citation>
    <scope>NUCLEOTIDE SEQUENCE [LARGE SCALE GENOMIC DNA]</scope>
    <source>
        <strain evidence="1 2">DSM 14696</strain>
    </source>
</reference>
<dbReference type="RefSeq" id="WP_161662831.1">
    <property type="nucleotide sequence ID" value="NZ_CBCSLE010000099.1"/>
</dbReference>
<evidence type="ECO:0000313" key="2">
    <source>
        <dbReference type="Proteomes" id="UP000537825"/>
    </source>
</evidence>
<organism evidence="1 2">
    <name type="scientific">Corallococcus exiguus</name>
    <dbReference type="NCBI Taxonomy" id="83462"/>
    <lineage>
        <taxon>Bacteria</taxon>
        <taxon>Pseudomonadati</taxon>
        <taxon>Myxococcota</taxon>
        <taxon>Myxococcia</taxon>
        <taxon>Myxococcales</taxon>
        <taxon>Cystobacterineae</taxon>
        <taxon>Myxococcaceae</taxon>
        <taxon>Corallococcus</taxon>
    </lineage>
</organism>
<comment type="caution">
    <text evidence="1">The sequence shown here is derived from an EMBL/GenBank/DDBJ whole genome shotgun (WGS) entry which is preliminary data.</text>
</comment>
<sequence>MDEQLPLFRSSATTFRYAGWLTLGTLLTCGVPVVACVESAALGPYTTWYNQSKLTTALKAGLKGRPASDVEAVLGSADEILNRSESQTFNYYPYPYLPFSKFQVFSVNGVVTGFEMFDD</sequence>